<feature type="transmembrane region" description="Helical" evidence="1">
    <location>
        <begin position="102"/>
        <end position="127"/>
    </location>
</feature>
<evidence type="ECO:0000313" key="2">
    <source>
        <dbReference type="EMBL" id="CAT05316.1"/>
    </source>
</evidence>
<dbReference type="Proteomes" id="UP000001491">
    <property type="component" value="Chromosome"/>
</dbReference>
<dbReference type="AlphaFoldDB" id="C5J753"/>
<dbReference type="EMBL" id="FM864216">
    <property type="protein sequence ID" value="CAT05316.1"/>
    <property type="molecule type" value="Genomic_DNA"/>
</dbReference>
<name>C5J753_MESCH</name>
<dbReference type="HOGENOM" id="CLU_079330_0_0_14"/>
<evidence type="ECO:0008006" key="4">
    <source>
        <dbReference type="Google" id="ProtNLM"/>
    </source>
</evidence>
<evidence type="ECO:0000313" key="3">
    <source>
        <dbReference type="Proteomes" id="UP000001491"/>
    </source>
</evidence>
<keyword evidence="3" id="KW-1185">Reference proteome</keyword>
<dbReference type="Pfam" id="PF14808">
    <property type="entry name" value="TMEM164"/>
    <property type="match status" value="1"/>
</dbReference>
<feature type="transmembrane region" description="Helical" evidence="1">
    <location>
        <begin position="69"/>
        <end position="90"/>
    </location>
</feature>
<feature type="transmembrane region" description="Helical" evidence="1">
    <location>
        <begin position="164"/>
        <end position="185"/>
    </location>
</feature>
<keyword evidence="1" id="KW-0812">Transmembrane</keyword>
<dbReference type="KEGG" id="mco:MCJ_006210"/>
<keyword evidence="1" id="KW-1133">Transmembrane helix</keyword>
<gene>
    <name evidence="2" type="ordered locus">MCJ_006210</name>
</gene>
<proteinExistence type="predicted"/>
<sequence>MATGLILIFDKTHFSKYFVVPSTLGALLALAIPDLEGGAHDDIIYNGLNPNAVNNSKKYGINWGYDSHLFWEFLITHFLSLVLPFFLQIIQPKEEKITIKVLWKSIYLTFSVALFLFFFSWIIYAIVEKHGSPAQQISWNANWFYMGHKGISTLGELTKWPYNIISLTIIFFVLFWLVFVIKIYFEIYSFNLSYQNRKIRFFYIKRLKKTVFKENVIKSKH</sequence>
<reference evidence="3" key="1">
    <citation type="journal article" date="2009" name="BMC Bioinformatics">
        <title>The Mycoplasma conjunctivae genome sequencing, annotation and analysis.</title>
        <authorList>
            <person name="Calderon-Copete S.P."/>
            <person name="Wigger G."/>
            <person name="Wunderlin C."/>
            <person name="Schmidheini T."/>
            <person name="Frey J."/>
            <person name="Quail M.A."/>
            <person name="Falquet L."/>
        </authorList>
    </citation>
    <scope>NUCLEOTIDE SEQUENCE [LARGE SCALE GENOMIC DNA]</scope>
    <source>
        <strain evidence="3">ATCC 25834 / NCTC 10147 / HRC/581</strain>
    </source>
</reference>
<accession>C5J753</accession>
<dbReference type="eggNOG" id="ENOG5031YJZ">
    <property type="taxonomic scope" value="Bacteria"/>
</dbReference>
<evidence type="ECO:0000256" key="1">
    <source>
        <dbReference type="SAM" id="Phobius"/>
    </source>
</evidence>
<protein>
    <recommendedName>
        <fullName evidence="4">Integral membrane protein (Intg_mem_TP0381)</fullName>
    </recommendedName>
</protein>
<organism evidence="2 3">
    <name type="scientific">Mesomycoplasma conjunctivae (strain ATCC 25834 / NCTC 10147 / HRC/581)</name>
    <name type="common">Mycoplasma conjunctivae</name>
    <dbReference type="NCBI Taxonomy" id="572263"/>
    <lineage>
        <taxon>Bacteria</taxon>
        <taxon>Bacillati</taxon>
        <taxon>Mycoplasmatota</taxon>
        <taxon>Mycoplasmoidales</taxon>
        <taxon>Metamycoplasmataceae</taxon>
        <taxon>Mesomycoplasma</taxon>
    </lineage>
</organism>
<keyword evidence="1" id="KW-0472">Membrane</keyword>